<evidence type="ECO:0000256" key="1">
    <source>
        <dbReference type="ARBA" id="ARBA00005536"/>
    </source>
</evidence>
<dbReference type="GO" id="GO:0015031">
    <property type="term" value="P:protein transport"/>
    <property type="evidence" value="ECO:0007669"/>
    <property type="project" value="InterPro"/>
</dbReference>
<keyword evidence="2" id="KW-0175">Coiled coil</keyword>
<name>A0AAW1WBQ3_RUBAR</name>
<evidence type="ECO:0000313" key="4">
    <source>
        <dbReference type="Proteomes" id="UP001457282"/>
    </source>
</evidence>
<dbReference type="PANTHER" id="PTHR12161">
    <property type="entry name" value="IST1 FAMILY MEMBER"/>
    <property type="match status" value="1"/>
</dbReference>
<evidence type="ECO:0000313" key="3">
    <source>
        <dbReference type="EMBL" id="KAK9922162.1"/>
    </source>
</evidence>
<comment type="caution">
    <text evidence="3">The sequence shown here is derived from an EMBL/GenBank/DDBJ whole genome shotgun (WGS) entry which is preliminary data.</text>
</comment>
<protein>
    <recommendedName>
        <fullName evidence="5">IST1 homolog</fullName>
    </recommendedName>
</protein>
<feature type="coiled-coil region" evidence="2">
    <location>
        <begin position="9"/>
        <end position="36"/>
    </location>
</feature>
<evidence type="ECO:0000256" key="2">
    <source>
        <dbReference type="SAM" id="Coils"/>
    </source>
</evidence>
<accession>A0AAW1WBQ3</accession>
<dbReference type="AlphaFoldDB" id="A0AAW1WBQ3"/>
<gene>
    <name evidence="3" type="ORF">M0R45_030642</name>
</gene>
<keyword evidence="4" id="KW-1185">Reference proteome</keyword>
<dbReference type="Proteomes" id="UP001457282">
    <property type="component" value="Unassembled WGS sequence"/>
</dbReference>
<reference evidence="3 4" key="1">
    <citation type="journal article" date="2023" name="G3 (Bethesda)">
        <title>A chromosome-length genome assembly and annotation of blackberry (Rubus argutus, cv. 'Hillquist').</title>
        <authorList>
            <person name="Bruna T."/>
            <person name="Aryal R."/>
            <person name="Dudchenko O."/>
            <person name="Sargent D.J."/>
            <person name="Mead D."/>
            <person name="Buti M."/>
            <person name="Cavallini A."/>
            <person name="Hytonen T."/>
            <person name="Andres J."/>
            <person name="Pham M."/>
            <person name="Weisz D."/>
            <person name="Mascagni F."/>
            <person name="Usai G."/>
            <person name="Natali L."/>
            <person name="Bassil N."/>
            <person name="Fernandez G.E."/>
            <person name="Lomsadze A."/>
            <person name="Armour M."/>
            <person name="Olukolu B."/>
            <person name="Poorten T."/>
            <person name="Britton C."/>
            <person name="Davik J."/>
            <person name="Ashrafi H."/>
            <person name="Aiden E.L."/>
            <person name="Borodovsky M."/>
            <person name="Worthington M."/>
        </authorList>
    </citation>
    <scope>NUCLEOTIDE SEQUENCE [LARGE SCALE GENOMIC DNA]</scope>
    <source>
        <strain evidence="3">PI 553951</strain>
    </source>
</reference>
<proteinExistence type="inferred from homology"/>
<organism evidence="3 4">
    <name type="scientific">Rubus argutus</name>
    <name type="common">Southern blackberry</name>
    <dbReference type="NCBI Taxonomy" id="59490"/>
    <lineage>
        <taxon>Eukaryota</taxon>
        <taxon>Viridiplantae</taxon>
        <taxon>Streptophyta</taxon>
        <taxon>Embryophyta</taxon>
        <taxon>Tracheophyta</taxon>
        <taxon>Spermatophyta</taxon>
        <taxon>Magnoliopsida</taxon>
        <taxon>eudicotyledons</taxon>
        <taxon>Gunneridae</taxon>
        <taxon>Pentapetalae</taxon>
        <taxon>rosids</taxon>
        <taxon>fabids</taxon>
        <taxon>Rosales</taxon>
        <taxon>Rosaceae</taxon>
        <taxon>Rosoideae</taxon>
        <taxon>Rosoideae incertae sedis</taxon>
        <taxon>Rubus</taxon>
    </lineage>
</organism>
<sequence length="339" mass="38749">MLLLGWGKASKCKKLLKQVQSRLRCLKDERSALSKQLQAEVVDEVTEKCNNTLDKKAVKARIGIEDIIRDECVVYELLDHYCKLILMHFFYIRMHKQCRQRDLIEAVSSLVFASSRLRCGAIPELEEIRVLFTERYGESFIAAAVQLLPGNLVNTILLKNVLAVSSKSVVPNNDENKLQLITLPAGFYVIKPSFTDSTLEQLALERSSSLEGKDEHHRNDDHLQLITLVSPKHVHPKLPDCDEIYSKFNALKRPKHVHPKLPDCDDITAKFNALKNPNGKVNTPDNYQLQLEYHDHDYIGDRVIFNYSWLDLEREHLQNNKPAPILLTQSPHIVSLAIA</sequence>
<dbReference type="InterPro" id="IPR005061">
    <property type="entry name" value="Ist1"/>
</dbReference>
<evidence type="ECO:0008006" key="5">
    <source>
        <dbReference type="Google" id="ProtNLM"/>
    </source>
</evidence>
<dbReference type="InterPro" id="IPR042277">
    <property type="entry name" value="IST1-like"/>
</dbReference>
<dbReference type="EMBL" id="JBEDUW010000006">
    <property type="protein sequence ID" value="KAK9922162.1"/>
    <property type="molecule type" value="Genomic_DNA"/>
</dbReference>
<dbReference type="Pfam" id="PF03398">
    <property type="entry name" value="Ist1"/>
    <property type="match status" value="1"/>
</dbReference>
<dbReference type="PANTHER" id="PTHR12161:SF44">
    <property type="entry name" value="REGULATOR OF VPS4 ACTIVITY IN THE MVB PATHWAY PROTEIN"/>
    <property type="match status" value="1"/>
</dbReference>
<comment type="similarity">
    <text evidence="1">Belongs to the IST1 family.</text>
</comment>
<dbReference type="Gene3D" id="1.20.1260.60">
    <property type="entry name" value="Vacuolar protein sorting-associated protein Ist1"/>
    <property type="match status" value="1"/>
</dbReference>